<protein>
    <submittedName>
        <fullName evidence="1">Uncharacterized protein</fullName>
    </submittedName>
</protein>
<dbReference type="AlphaFoldDB" id="A0A0C2BZ26"/>
<dbReference type="OrthoDB" id="73639at2759"/>
<feature type="non-terminal residue" evidence="1">
    <location>
        <position position="1"/>
    </location>
</feature>
<reference evidence="1 2" key="1">
    <citation type="submission" date="2013-12" db="EMBL/GenBank/DDBJ databases">
        <title>Draft genome of the parsitic nematode Ancylostoma duodenale.</title>
        <authorList>
            <person name="Mitreva M."/>
        </authorList>
    </citation>
    <scope>NUCLEOTIDE SEQUENCE [LARGE SCALE GENOMIC DNA]</scope>
    <source>
        <strain evidence="1 2">Zhejiang</strain>
    </source>
</reference>
<name>A0A0C2BZ26_9BILA</name>
<accession>A0A0C2BZ26</accession>
<dbReference type="EMBL" id="KN754631">
    <property type="protein sequence ID" value="KIH49188.1"/>
    <property type="molecule type" value="Genomic_DNA"/>
</dbReference>
<proteinExistence type="predicted"/>
<keyword evidence="2" id="KW-1185">Reference proteome</keyword>
<dbReference type="Proteomes" id="UP000054047">
    <property type="component" value="Unassembled WGS sequence"/>
</dbReference>
<sequence length="82" mass="9604">QLSEEIGTLVELPDPEHSLIHERSKKCAEKDAKSFDPERYLLDFLDPEDSLRHAIESKFDLQLDVDAEDRQRLKDFPKKKLP</sequence>
<evidence type="ECO:0000313" key="2">
    <source>
        <dbReference type="Proteomes" id="UP000054047"/>
    </source>
</evidence>
<evidence type="ECO:0000313" key="1">
    <source>
        <dbReference type="EMBL" id="KIH49188.1"/>
    </source>
</evidence>
<gene>
    <name evidence="1" type="ORF">ANCDUO_20738</name>
</gene>
<organism evidence="1 2">
    <name type="scientific">Ancylostoma duodenale</name>
    <dbReference type="NCBI Taxonomy" id="51022"/>
    <lineage>
        <taxon>Eukaryota</taxon>
        <taxon>Metazoa</taxon>
        <taxon>Ecdysozoa</taxon>
        <taxon>Nematoda</taxon>
        <taxon>Chromadorea</taxon>
        <taxon>Rhabditida</taxon>
        <taxon>Rhabditina</taxon>
        <taxon>Rhabditomorpha</taxon>
        <taxon>Strongyloidea</taxon>
        <taxon>Ancylostomatidae</taxon>
        <taxon>Ancylostomatinae</taxon>
        <taxon>Ancylostoma</taxon>
    </lineage>
</organism>
<feature type="non-terminal residue" evidence="1">
    <location>
        <position position="82"/>
    </location>
</feature>